<organism evidence="2 3">
    <name type="scientific">Nitrospira defluvii</name>
    <dbReference type="NCBI Taxonomy" id="330214"/>
    <lineage>
        <taxon>Bacteria</taxon>
        <taxon>Pseudomonadati</taxon>
        <taxon>Nitrospirota</taxon>
        <taxon>Nitrospiria</taxon>
        <taxon>Nitrospirales</taxon>
        <taxon>Nitrospiraceae</taxon>
        <taxon>Nitrospira</taxon>
    </lineage>
</organism>
<keyword evidence="1" id="KW-0472">Membrane</keyword>
<evidence type="ECO:0000313" key="2">
    <source>
        <dbReference type="EMBL" id="CAE6715095.1"/>
    </source>
</evidence>
<evidence type="ECO:0008006" key="4">
    <source>
        <dbReference type="Google" id="ProtNLM"/>
    </source>
</evidence>
<dbReference type="Proteomes" id="UP000675880">
    <property type="component" value="Unassembled WGS sequence"/>
</dbReference>
<reference evidence="2 3" key="1">
    <citation type="submission" date="2021-02" db="EMBL/GenBank/DDBJ databases">
        <authorList>
            <person name="Han P."/>
        </authorList>
    </citation>
    <scope>NUCLEOTIDE SEQUENCE [LARGE SCALE GENOMIC DNA]</scope>
    <source>
        <strain evidence="2">Candidatus Nitrospira sp. ZN2</strain>
    </source>
</reference>
<protein>
    <recommendedName>
        <fullName evidence="4">DUF3619 family protein</fullName>
    </recommendedName>
</protein>
<dbReference type="EMBL" id="CAJNBJ010000001">
    <property type="protein sequence ID" value="CAE6715095.1"/>
    <property type="molecule type" value="Genomic_DNA"/>
</dbReference>
<feature type="transmembrane region" description="Helical" evidence="1">
    <location>
        <begin position="55"/>
        <end position="74"/>
    </location>
</feature>
<proteinExistence type="predicted"/>
<evidence type="ECO:0000313" key="3">
    <source>
        <dbReference type="Proteomes" id="UP000675880"/>
    </source>
</evidence>
<keyword evidence="3" id="KW-1185">Reference proteome</keyword>
<keyword evidence="1" id="KW-1133">Transmembrane helix</keyword>
<gene>
    <name evidence="2" type="ORF">NSPZN2_11408</name>
</gene>
<name>A0ABM8QTU3_9BACT</name>
<evidence type="ECO:0000256" key="1">
    <source>
        <dbReference type="SAM" id="Phobius"/>
    </source>
</evidence>
<sequence length="118" mass="13368">MNQRSDEQLDPLASAAKRLLDQSVEELDRKTVFALQRARLNAVSLSRTRRPWPRWAPALALASMAALAVTMWLWQVNGVNHSPLLLEDLELMQSPENLELSEDFEFYDWLADGTATTG</sequence>
<comment type="caution">
    <text evidence="2">The sequence shown here is derived from an EMBL/GenBank/DDBJ whole genome shotgun (WGS) entry which is preliminary data.</text>
</comment>
<accession>A0ABM8QTU3</accession>
<dbReference type="RefSeq" id="WP_213041156.1">
    <property type="nucleotide sequence ID" value="NZ_CAJNBJ010000001.1"/>
</dbReference>
<keyword evidence="1" id="KW-0812">Transmembrane</keyword>